<reference evidence="3 4" key="1">
    <citation type="journal article" date="2011" name="J. Appl. Microbiol.">
        <title>Characterization of filamentous bacteriophage PE226 infecting Ralstonia solanacearum strains.</title>
        <authorList>
            <person name="Murugaiyan S."/>
            <person name="Bae J.Y."/>
            <person name="Wu J."/>
            <person name="Lee S.D."/>
            <person name="Um H.Y."/>
            <person name="Choi H.K."/>
            <person name="Chung E."/>
            <person name="Lee J.H."/>
            <person name="Lee S.W."/>
        </authorList>
    </citation>
    <scope>NUCLEOTIDE SEQUENCE [LARGE SCALE GENOMIC DNA]</scope>
    <source>
        <strain evidence="3">PE226</strain>
    </source>
</reference>
<accession>E5F076</accession>
<sequence>MRVRPTSACHLDPTSAAYAVHGTSVRAPADGCADAHRAERSDARGRGSASPRRGSASPRPVIRGESTEREAGAIVDWLRFTFLPDGSIGDALEHLRRYFHLWFSIPVTMKPSVRGFRGYEFSHDLLAFVNGETIRLGIVACGGENVGGTMLVDLSGQGCVVVRDWMAVFATMQDLDARITRCDLAVDFCQGEVTIEQVEQMYFDGEFNAGGRIPKYRRVESGVANAEASGGRTFEIGRRVNGKLLRAYEKGRQLGKQDSDWLRIEIEFGNKDRVIPHEIVLKRDHYFAGAYKALEAFIAADPQRVPTDQRDALEQQDAIVRERKLAHMKQQFGPTVDYELRSTNEDFAALVVAIRRQGVPAQLHKSALAKHVYGAHDPVPRPEE</sequence>
<evidence type="ECO:0000256" key="1">
    <source>
        <dbReference type="SAM" id="MobiDB-lite"/>
    </source>
</evidence>
<proteinExistence type="predicted"/>
<dbReference type="KEGG" id="vg:10358595"/>
<evidence type="ECO:0000313" key="4">
    <source>
        <dbReference type="Proteomes" id="UP000008733"/>
    </source>
</evidence>
<dbReference type="EMBL" id="HM064452">
    <property type="protein sequence ID" value="ADQ27594.1"/>
    <property type="molecule type" value="Genomic_DNA"/>
</dbReference>
<name>E5F076_9VIRU</name>
<dbReference type="GeneID" id="10358595"/>
<dbReference type="OrthoDB" id="2943at10239"/>
<dbReference type="Pfam" id="PF02486">
    <property type="entry name" value="Rep_trans"/>
    <property type="match status" value="1"/>
</dbReference>
<evidence type="ECO:0000313" key="3">
    <source>
        <dbReference type="EMBL" id="ADQ27594.1"/>
    </source>
</evidence>
<keyword evidence="4" id="KW-1185">Reference proteome</keyword>
<dbReference type="RefSeq" id="YP_004327588.1">
    <property type="nucleotide sequence ID" value="NC_015297.1"/>
</dbReference>
<protein>
    <submittedName>
        <fullName evidence="3">Putative phage DNA replicase</fullName>
    </submittedName>
</protein>
<feature type="compositionally biased region" description="Low complexity" evidence="1">
    <location>
        <begin position="46"/>
        <end position="60"/>
    </location>
</feature>
<dbReference type="Proteomes" id="UP000008733">
    <property type="component" value="Segment"/>
</dbReference>
<feature type="compositionally biased region" description="Basic and acidic residues" evidence="1">
    <location>
        <begin position="33"/>
        <end position="45"/>
    </location>
</feature>
<evidence type="ECO:0000259" key="2">
    <source>
        <dbReference type="Pfam" id="PF02486"/>
    </source>
</evidence>
<feature type="domain" description="Replication initiation protein-like C-terminal" evidence="2">
    <location>
        <begin position="178"/>
        <end position="309"/>
    </location>
</feature>
<feature type="region of interest" description="Disordered" evidence="1">
    <location>
        <begin position="28"/>
        <end position="65"/>
    </location>
</feature>
<organism evidence="3 4">
    <name type="scientific">Ralstonia phage PE226</name>
    <dbReference type="NCBI Taxonomy" id="926543"/>
    <lineage>
        <taxon>Viruses</taxon>
        <taxon>Monodnaviria</taxon>
        <taxon>Loebvirae</taxon>
        <taxon>Hofneiviricota</taxon>
        <taxon>Faserviricetes</taxon>
        <taxon>Tubulavirales</taxon>
        <taxon>Inoviridae</taxon>
        <taxon>Parhipatevirus</taxon>
        <taxon>Parhipatevirus PE226</taxon>
    </lineage>
</organism>
<dbReference type="InterPro" id="IPR003491">
    <property type="entry name" value="REP-like_C"/>
</dbReference>